<dbReference type="InterPro" id="IPR055478">
    <property type="entry name" value="DUF7050"/>
</dbReference>
<dbReference type="Pfam" id="PF23133">
    <property type="entry name" value="DUF7050"/>
    <property type="match status" value="1"/>
</dbReference>
<sequence>MDYFFLLGSHDRRWFLQLAGSVLGCAYICTWCPAANQLISMEGWQREEDNSINPSSSSGIVSSRLFAAYRRSLCSIQRGCIPGLAFSSGLNYLEIKDADIMNLAALNEQRQFYQMNMEMSIQQVFSKIFIQKSLLKEEECLIQLTPNHEKSHHSSSSSSLRSRSLSIGSHESLLFQAPASRYCEDEAMTRAMLAVISSAPSSSSQPQQGYPPTAFMVYHRNNLDKSESSNNLGGGQRMIKGGIEILRRKDKASVLADTKNYLNSLRAQIEELEERNQMLELMQFVEGEIGESNEKVEVRVIRASESASRASEFINLELVVIVREECEMMNLVVRLLEWLKQREATHLVAMEARTAPQSTGAILGRVGVGLQLKASDWDEERFTEAMKRAVNDVMCC</sequence>
<feature type="coiled-coil region" evidence="1">
    <location>
        <begin position="255"/>
        <end position="282"/>
    </location>
</feature>
<feature type="domain" description="DUF7049" evidence="2">
    <location>
        <begin position="293"/>
        <end position="393"/>
    </location>
</feature>
<evidence type="ECO:0000259" key="2">
    <source>
        <dbReference type="Pfam" id="PF23132"/>
    </source>
</evidence>
<keyword evidence="5" id="KW-1185">Reference proteome</keyword>
<dbReference type="Proteomes" id="UP000734854">
    <property type="component" value="Unassembled WGS sequence"/>
</dbReference>
<dbReference type="PANTHER" id="PTHR46665:SF1">
    <property type="entry name" value="SPERMATOGENESIS- AND OOGENESIS-SPECIFIC BASIC HELIX-LOOP-HELIX-CONTAINING PROTEIN 1"/>
    <property type="match status" value="1"/>
</dbReference>
<reference evidence="4 5" key="1">
    <citation type="submission" date="2020-08" db="EMBL/GenBank/DDBJ databases">
        <title>Plant Genome Project.</title>
        <authorList>
            <person name="Zhang R.-G."/>
        </authorList>
    </citation>
    <scope>NUCLEOTIDE SEQUENCE [LARGE SCALE GENOMIC DNA]</scope>
    <source>
        <tissue evidence="4">Rhizome</tissue>
    </source>
</reference>
<protein>
    <submittedName>
        <fullName evidence="4">Uncharacterized protein</fullName>
    </submittedName>
</protein>
<dbReference type="InterPro" id="IPR055477">
    <property type="entry name" value="DUF7049"/>
</dbReference>
<accession>A0A8J5KQ62</accession>
<gene>
    <name evidence="4" type="ORF">ZIOFF_049831</name>
</gene>
<dbReference type="Pfam" id="PF23132">
    <property type="entry name" value="DUF7049"/>
    <property type="match status" value="1"/>
</dbReference>
<evidence type="ECO:0000256" key="1">
    <source>
        <dbReference type="SAM" id="Coils"/>
    </source>
</evidence>
<feature type="domain" description="DUF7050" evidence="3">
    <location>
        <begin position="1"/>
        <end position="117"/>
    </location>
</feature>
<dbReference type="PANTHER" id="PTHR46665">
    <property type="entry name" value="TRANSCRIPTION FACTOR BHLH041-RELATED-RELATED"/>
    <property type="match status" value="1"/>
</dbReference>
<keyword evidence="1" id="KW-0175">Coiled coil</keyword>
<organism evidence="4 5">
    <name type="scientific">Zingiber officinale</name>
    <name type="common">Ginger</name>
    <name type="synonym">Amomum zingiber</name>
    <dbReference type="NCBI Taxonomy" id="94328"/>
    <lineage>
        <taxon>Eukaryota</taxon>
        <taxon>Viridiplantae</taxon>
        <taxon>Streptophyta</taxon>
        <taxon>Embryophyta</taxon>
        <taxon>Tracheophyta</taxon>
        <taxon>Spermatophyta</taxon>
        <taxon>Magnoliopsida</taxon>
        <taxon>Liliopsida</taxon>
        <taxon>Zingiberales</taxon>
        <taxon>Zingiberaceae</taxon>
        <taxon>Zingiber</taxon>
    </lineage>
</organism>
<name>A0A8J5KQ62_ZINOF</name>
<evidence type="ECO:0000313" key="4">
    <source>
        <dbReference type="EMBL" id="KAG6488584.1"/>
    </source>
</evidence>
<proteinExistence type="predicted"/>
<evidence type="ECO:0000313" key="5">
    <source>
        <dbReference type="Proteomes" id="UP000734854"/>
    </source>
</evidence>
<dbReference type="AlphaFoldDB" id="A0A8J5KQ62"/>
<comment type="caution">
    <text evidence="4">The sequence shown here is derived from an EMBL/GenBank/DDBJ whole genome shotgun (WGS) entry which is preliminary data.</text>
</comment>
<dbReference type="EMBL" id="JACMSC010000014">
    <property type="protein sequence ID" value="KAG6488584.1"/>
    <property type="molecule type" value="Genomic_DNA"/>
</dbReference>
<evidence type="ECO:0000259" key="3">
    <source>
        <dbReference type="Pfam" id="PF23133"/>
    </source>
</evidence>
<dbReference type="InterPro" id="IPR044658">
    <property type="entry name" value="bHLH92/bHLH041-like"/>
</dbReference>